<dbReference type="PANTHER" id="PTHR31609:SF1">
    <property type="entry name" value="CARBOHYDRATE DEACETYLASE"/>
    <property type="match status" value="1"/>
</dbReference>
<feature type="chain" id="PRO_5015404585" evidence="6">
    <location>
        <begin position="17"/>
        <end position="282"/>
    </location>
</feature>
<dbReference type="SUPFAM" id="SSF88713">
    <property type="entry name" value="Glycoside hydrolase/deacetylase"/>
    <property type="match status" value="1"/>
</dbReference>
<keyword evidence="5" id="KW-0119">Carbohydrate metabolism</keyword>
<keyword evidence="6" id="KW-0732">Signal</keyword>
<reference evidence="8" key="1">
    <citation type="submission" date="2018-05" db="EMBL/GenBank/DDBJ databases">
        <title>Pseudarcicella sp. HME7025 Genome sequencing and assembly.</title>
        <authorList>
            <person name="Kim H."/>
            <person name="Kang H."/>
            <person name="Joh K."/>
        </authorList>
    </citation>
    <scope>NUCLEOTIDE SEQUENCE [LARGE SCALE GENOMIC DNA]</scope>
    <source>
        <strain evidence="8">HME7025</strain>
    </source>
</reference>
<dbReference type="GO" id="GO:0036311">
    <property type="term" value="F:chitin disaccharide deacetylase activity"/>
    <property type="evidence" value="ECO:0007669"/>
    <property type="project" value="UniProtKB-EC"/>
</dbReference>
<dbReference type="KEGG" id="psez:HME7025_00177"/>
<dbReference type="GO" id="GO:0005975">
    <property type="term" value="P:carbohydrate metabolic process"/>
    <property type="evidence" value="ECO:0007669"/>
    <property type="project" value="InterPro"/>
</dbReference>
<evidence type="ECO:0000256" key="6">
    <source>
        <dbReference type="SAM" id="SignalP"/>
    </source>
</evidence>
<evidence type="ECO:0000313" key="8">
    <source>
        <dbReference type="Proteomes" id="UP000245468"/>
    </source>
</evidence>
<dbReference type="InterPro" id="IPR006879">
    <property type="entry name" value="YdjC-like"/>
</dbReference>
<dbReference type="AlphaFoldDB" id="A0A2S2DSP2"/>
<keyword evidence="4" id="KW-0460">Magnesium</keyword>
<dbReference type="EC" id="3.5.1.105" evidence="7"/>
<dbReference type="PANTHER" id="PTHR31609">
    <property type="entry name" value="YDJC DEACETYLASE FAMILY MEMBER"/>
    <property type="match status" value="1"/>
</dbReference>
<keyword evidence="3 7" id="KW-0378">Hydrolase</keyword>
<evidence type="ECO:0000256" key="1">
    <source>
        <dbReference type="ARBA" id="ARBA00001946"/>
    </source>
</evidence>
<evidence type="ECO:0000313" key="7">
    <source>
        <dbReference type="EMBL" id="AWL08060.1"/>
    </source>
</evidence>
<evidence type="ECO:0000256" key="4">
    <source>
        <dbReference type="ARBA" id="ARBA00022842"/>
    </source>
</evidence>
<comment type="cofactor">
    <cofactor evidence="1">
        <name>Mg(2+)</name>
        <dbReference type="ChEBI" id="CHEBI:18420"/>
    </cofactor>
</comment>
<evidence type="ECO:0000256" key="3">
    <source>
        <dbReference type="ARBA" id="ARBA00022801"/>
    </source>
</evidence>
<dbReference type="RefSeq" id="WP_109321836.1">
    <property type="nucleotide sequence ID" value="NZ_CP029346.1"/>
</dbReference>
<dbReference type="Proteomes" id="UP000245468">
    <property type="component" value="Chromosome"/>
</dbReference>
<dbReference type="Gene3D" id="3.20.20.370">
    <property type="entry name" value="Glycoside hydrolase/deacetylase"/>
    <property type="match status" value="1"/>
</dbReference>
<dbReference type="Pfam" id="PF04794">
    <property type="entry name" value="YdjC"/>
    <property type="match status" value="1"/>
</dbReference>
<dbReference type="GO" id="GO:0046872">
    <property type="term" value="F:metal ion binding"/>
    <property type="evidence" value="ECO:0007669"/>
    <property type="project" value="UniProtKB-KW"/>
</dbReference>
<dbReference type="CDD" id="cd10802">
    <property type="entry name" value="YdjC_TTHB029_like"/>
    <property type="match status" value="1"/>
</dbReference>
<feature type="signal peptide" evidence="6">
    <location>
        <begin position="1"/>
        <end position="16"/>
    </location>
</feature>
<name>A0A2S2DSP2_9BACT</name>
<sequence length="282" mass="31725">MKKVLLLLFWAFQSWAQNPQAPRLIVRGDDMGYSHSGNLALMQSSLQGIQSSIEVIVPSPWFPEAVQMLQVHPSIDVGIHLAITSEWDKVKWRPLTEAKSLRDPDGYFFPMVYANKDYPGLAIIENKFTLADIEAEFRAQIELAIKKIPRISHISSHMGCSRINEEVIEMTKKLAKEYHLIYDNTTYPFERATYAGPSQTSAQKIASFIQMLRKLQAGKTYCFVDHPGLDDAELKAVSHIGYEGVAADRQGVTDVFTSQQVKAAIRELGIQVIAYRDLGPKP</sequence>
<keyword evidence="8" id="KW-1185">Reference proteome</keyword>
<evidence type="ECO:0000256" key="2">
    <source>
        <dbReference type="ARBA" id="ARBA00022723"/>
    </source>
</evidence>
<protein>
    <submittedName>
        <fullName evidence="7">Chitin disaccharide deacetylase</fullName>
        <ecNumber evidence="7">3.5.1.105</ecNumber>
    </submittedName>
</protein>
<gene>
    <name evidence="7" type="ORF">HME7025_00177</name>
</gene>
<dbReference type="GO" id="GO:0019213">
    <property type="term" value="F:deacetylase activity"/>
    <property type="evidence" value="ECO:0007669"/>
    <property type="project" value="TreeGrafter"/>
</dbReference>
<accession>A0A2S2DSP2</accession>
<dbReference type="InterPro" id="IPR011330">
    <property type="entry name" value="Glyco_hydro/deAcase_b/a-brl"/>
</dbReference>
<evidence type="ECO:0000256" key="5">
    <source>
        <dbReference type="ARBA" id="ARBA00023277"/>
    </source>
</evidence>
<keyword evidence="2" id="KW-0479">Metal-binding</keyword>
<proteinExistence type="predicted"/>
<dbReference type="EMBL" id="CP029346">
    <property type="protein sequence ID" value="AWL08060.1"/>
    <property type="molecule type" value="Genomic_DNA"/>
</dbReference>
<organism evidence="7 8">
    <name type="scientific">Aquirufa nivalisilvae</name>
    <dbReference type="NCBI Taxonomy" id="2516557"/>
    <lineage>
        <taxon>Bacteria</taxon>
        <taxon>Pseudomonadati</taxon>
        <taxon>Bacteroidota</taxon>
        <taxon>Cytophagia</taxon>
        <taxon>Cytophagales</taxon>
        <taxon>Flectobacillaceae</taxon>
        <taxon>Aquirufa</taxon>
    </lineage>
</organism>
<dbReference type="OrthoDB" id="9774177at2"/>